<protein>
    <submittedName>
        <fullName evidence="2">Uncharacterized protein</fullName>
    </submittedName>
</protein>
<accession>A0A8S5NU96</accession>
<proteinExistence type="predicted"/>
<dbReference type="EMBL" id="BK015245">
    <property type="protein sequence ID" value="DAD97667.1"/>
    <property type="molecule type" value="Genomic_DNA"/>
</dbReference>
<evidence type="ECO:0000256" key="1">
    <source>
        <dbReference type="SAM" id="MobiDB-lite"/>
    </source>
</evidence>
<organism evidence="2">
    <name type="scientific">Siphoviridae sp. ct1TR2</name>
    <dbReference type="NCBI Taxonomy" id="2825309"/>
    <lineage>
        <taxon>Viruses</taxon>
        <taxon>Duplodnaviria</taxon>
        <taxon>Heunggongvirae</taxon>
        <taxon>Uroviricota</taxon>
        <taxon>Caudoviricetes</taxon>
    </lineage>
</organism>
<reference evidence="2" key="1">
    <citation type="journal article" date="2021" name="Proc. Natl. Acad. Sci. U.S.A.">
        <title>A Catalog of Tens of Thousands of Viruses from Human Metagenomes Reveals Hidden Associations with Chronic Diseases.</title>
        <authorList>
            <person name="Tisza M.J."/>
            <person name="Buck C.B."/>
        </authorList>
    </citation>
    <scope>NUCLEOTIDE SEQUENCE</scope>
    <source>
        <strain evidence="2">Ct1TR2</strain>
    </source>
</reference>
<evidence type="ECO:0000313" key="2">
    <source>
        <dbReference type="EMBL" id="DAD97667.1"/>
    </source>
</evidence>
<name>A0A8S5NU96_9CAUD</name>
<feature type="compositionally biased region" description="Basic and acidic residues" evidence="1">
    <location>
        <begin position="20"/>
        <end position="32"/>
    </location>
</feature>
<sequence length="32" mass="3870">MRVLRKNLYIQSSTKAPKKQGFDESFRTRLRD</sequence>
<feature type="region of interest" description="Disordered" evidence="1">
    <location>
        <begin position="1"/>
        <end position="32"/>
    </location>
</feature>